<keyword evidence="6" id="KW-0732">Signal</keyword>
<keyword evidence="3" id="KW-0805">Transcription regulation</keyword>
<dbReference type="InterPro" id="IPR029071">
    <property type="entry name" value="Ubiquitin-like_domsf"/>
</dbReference>
<evidence type="ECO:0000259" key="7">
    <source>
        <dbReference type="Pfam" id="PF16207"/>
    </source>
</evidence>
<evidence type="ECO:0000256" key="3">
    <source>
        <dbReference type="ARBA" id="ARBA00023015"/>
    </source>
</evidence>
<proteinExistence type="predicted"/>
<keyword evidence="9" id="KW-1185">Reference proteome</keyword>
<dbReference type="PANTHER" id="PTHR45893">
    <property type="entry name" value="POLYCOMB GROUP RING FINGER PROTEIN"/>
    <property type="match status" value="1"/>
</dbReference>
<reference evidence="8" key="2">
    <citation type="submission" date="2025-09" db="UniProtKB">
        <authorList>
            <consortium name="Ensembl"/>
        </authorList>
    </citation>
    <scope>IDENTIFICATION</scope>
</reference>
<dbReference type="GO" id="GO:0032991">
    <property type="term" value="C:protein-containing complex"/>
    <property type="evidence" value="ECO:0007669"/>
    <property type="project" value="UniProtKB-ARBA"/>
</dbReference>
<feature type="signal peptide" evidence="6">
    <location>
        <begin position="1"/>
        <end position="25"/>
    </location>
</feature>
<evidence type="ECO:0000256" key="5">
    <source>
        <dbReference type="ARBA" id="ARBA00023242"/>
    </source>
</evidence>
<evidence type="ECO:0000256" key="2">
    <source>
        <dbReference type="ARBA" id="ARBA00022491"/>
    </source>
</evidence>
<dbReference type="GeneTree" id="ENSGT00940000158034"/>
<dbReference type="InterPro" id="IPR032443">
    <property type="entry name" value="RAWUL"/>
</dbReference>
<accession>A0A8C6F8N6</accession>
<feature type="domain" description="RAWUL" evidence="7">
    <location>
        <begin position="107"/>
        <end position="154"/>
    </location>
</feature>
<dbReference type="FunFam" id="3.10.20.90:FF:000193">
    <property type="entry name" value="Polycomb group RING finger protein 6"/>
    <property type="match status" value="1"/>
</dbReference>
<evidence type="ECO:0000256" key="1">
    <source>
        <dbReference type="ARBA" id="ARBA00004123"/>
    </source>
</evidence>
<reference evidence="8" key="1">
    <citation type="submission" date="2025-08" db="UniProtKB">
        <authorList>
            <consortium name="Ensembl"/>
        </authorList>
    </citation>
    <scope>IDENTIFICATION</scope>
</reference>
<evidence type="ECO:0000256" key="6">
    <source>
        <dbReference type="SAM" id="SignalP"/>
    </source>
</evidence>
<evidence type="ECO:0000313" key="9">
    <source>
        <dbReference type="Proteomes" id="UP000694561"/>
    </source>
</evidence>
<evidence type="ECO:0000313" key="8">
    <source>
        <dbReference type="Ensembl" id="ENSMMNP00015018392.1"/>
    </source>
</evidence>
<sequence>TVGSDSSHIRLDVNLFLFFFCGTRASHCCGLSRCGAQVPDTQAQRPWLTGPAASRHVGSSRTRARTRVPCISRRTLNHCATREAPIIFLFSTFKRKFQTHTKPLEKKFVRVSGEATIGHVEKFLRRKMGLDPACQVDIICGDHLLERYQTLREIRRAIGDAAMQDGLLVLHYGLVVSPLKIT</sequence>
<name>A0A8C6F8N6_MONMO</name>
<evidence type="ECO:0000256" key="4">
    <source>
        <dbReference type="ARBA" id="ARBA00023163"/>
    </source>
</evidence>
<dbReference type="CDD" id="cd17085">
    <property type="entry name" value="RAWUL_PCGF6"/>
    <property type="match status" value="1"/>
</dbReference>
<dbReference type="Pfam" id="PF16207">
    <property type="entry name" value="RAWUL"/>
    <property type="match status" value="1"/>
</dbReference>
<dbReference type="Proteomes" id="UP000694561">
    <property type="component" value="Unplaced"/>
</dbReference>
<dbReference type="AlphaFoldDB" id="A0A8C6F8N6"/>
<keyword evidence="5" id="KW-0539">Nucleus</keyword>
<organism evidence="8 9">
    <name type="scientific">Monodon monoceros</name>
    <name type="common">Narwhal</name>
    <name type="synonym">Ceratodon monodon</name>
    <dbReference type="NCBI Taxonomy" id="40151"/>
    <lineage>
        <taxon>Eukaryota</taxon>
        <taxon>Metazoa</taxon>
        <taxon>Chordata</taxon>
        <taxon>Craniata</taxon>
        <taxon>Vertebrata</taxon>
        <taxon>Euteleostomi</taxon>
        <taxon>Mammalia</taxon>
        <taxon>Eutheria</taxon>
        <taxon>Laurasiatheria</taxon>
        <taxon>Artiodactyla</taxon>
        <taxon>Whippomorpha</taxon>
        <taxon>Cetacea</taxon>
        <taxon>Odontoceti</taxon>
        <taxon>Monodontidae</taxon>
        <taxon>Monodon</taxon>
    </lineage>
</organism>
<dbReference type="SUPFAM" id="SSF54236">
    <property type="entry name" value="Ubiquitin-like"/>
    <property type="match status" value="1"/>
</dbReference>
<gene>
    <name evidence="8" type="primary">PCGF6</name>
</gene>
<protein>
    <submittedName>
        <fullName evidence="8">Polycomb group ring finger 6</fullName>
    </submittedName>
</protein>
<dbReference type="Ensembl" id="ENSMMNT00015020200.1">
    <property type="protein sequence ID" value="ENSMMNP00015018392.1"/>
    <property type="gene ID" value="ENSMMNG00015013501.1"/>
</dbReference>
<keyword evidence="2" id="KW-0678">Repressor</keyword>
<comment type="subcellular location">
    <subcellularLocation>
        <location evidence="1">Nucleus</location>
    </subcellularLocation>
</comment>
<keyword evidence="4" id="KW-0804">Transcription</keyword>
<feature type="chain" id="PRO_5034114305" evidence="6">
    <location>
        <begin position="26"/>
        <end position="182"/>
    </location>
</feature>
<dbReference type="Gene3D" id="3.10.20.90">
    <property type="entry name" value="Phosphatidylinositol 3-kinase Catalytic Subunit, Chain A, domain 1"/>
    <property type="match status" value="1"/>
</dbReference>
<dbReference type="GO" id="GO:0005634">
    <property type="term" value="C:nucleus"/>
    <property type="evidence" value="ECO:0007669"/>
    <property type="project" value="UniProtKB-SubCell"/>
</dbReference>
<dbReference type="InterPro" id="IPR046979">
    <property type="entry name" value="PCGF6_RAWUL"/>
</dbReference>
<dbReference type="InterPro" id="IPR051507">
    <property type="entry name" value="PcG_RING_finger"/>
</dbReference>